<dbReference type="SUPFAM" id="SSF81324">
    <property type="entry name" value="Voltage-gated potassium channels"/>
    <property type="match status" value="1"/>
</dbReference>
<keyword evidence="3" id="KW-0406">Ion transport</keyword>
<feature type="domain" description="Potassium channel" evidence="2">
    <location>
        <begin position="25"/>
        <end position="92"/>
    </location>
</feature>
<dbReference type="AlphaFoldDB" id="A0A3P1SJJ3"/>
<keyword evidence="4" id="KW-1185">Reference proteome</keyword>
<gene>
    <name evidence="3" type="ORF">EHS89_18950</name>
</gene>
<protein>
    <submittedName>
        <fullName evidence="3">Two pore domain potassium channel family protein</fullName>
    </submittedName>
</protein>
<dbReference type="Proteomes" id="UP000267535">
    <property type="component" value="Unassembled WGS sequence"/>
</dbReference>
<evidence type="ECO:0000256" key="1">
    <source>
        <dbReference type="SAM" id="Phobius"/>
    </source>
</evidence>
<accession>A0A3P1SJJ3</accession>
<comment type="caution">
    <text evidence="3">The sequence shown here is derived from an EMBL/GenBank/DDBJ whole genome shotgun (WGS) entry which is preliminary data.</text>
</comment>
<name>A0A3P1SJJ3_9GAMM</name>
<dbReference type="GO" id="GO:0034220">
    <property type="term" value="P:monoatomic ion transmembrane transport"/>
    <property type="evidence" value="ECO:0007669"/>
    <property type="project" value="UniProtKB-KW"/>
</dbReference>
<keyword evidence="3" id="KW-0407">Ion channel</keyword>
<proteinExistence type="predicted"/>
<evidence type="ECO:0000259" key="2">
    <source>
        <dbReference type="Pfam" id="PF07885"/>
    </source>
</evidence>
<keyword evidence="1" id="KW-0472">Membrane</keyword>
<keyword evidence="1" id="KW-0812">Transmembrane</keyword>
<evidence type="ECO:0000313" key="3">
    <source>
        <dbReference type="EMBL" id="RRC97039.1"/>
    </source>
</evidence>
<dbReference type="Pfam" id="PF07885">
    <property type="entry name" value="Ion_trans_2"/>
    <property type="match status" value="1"/>
</dbReference>
<feature type="transmembrane region" description="Helical" evidence="1">
    <location>
        <begin position="72"/>
        <end position="96"/>
    </location>
</feature>
<sequence length="105" mass="11323">MDFTLSFISHFFDLIVLAAPLLSFLLFWILALGILAGRKEGWRYSDSLYWSLVTGTTLGYGDLIPTSALSRLLAVIITLSGMIFTGILVSLALHAASGSIDASIL</sequence>
<organism evidence="3 4">
    <name type="scientific">Amphritea balenae</name>
    <dbReference type="NCBI Taxonomy" id="452629"/>
    <lineage>
        <taxon>Bacteria</taxon>
        <taxon>Pseudomonadati</taxon>
        <taxon>Pseudomonadota</taxon>
        <taxon>Gammaproteobacteria</taxon>
        <taxon>Oceanospirillales</taxon>
        <taxon>Oceanospirillaceae</taxon>
        <taxon>Amphritea</taxon>
    </lineage>
</organism>
<evidence type="ECO:0000313" key="4">
    <source>
        <dbReference type="Proteomes" id="UP000267535"/>
    </source>
</evidence>
<dbReference type="OrthoDB" id="9813518at2"/>
<feature type="transmembrane region" description="Helical" evidence="1">
    <location>
        <begin position="12"/>
        <end position="36"/>
    </location>
</feature>
<dbReference type="Gene3D" id="1.10.287.70">
    <property type="match status" value="1"/>
</dbReference>
<reference evidence="3 4" key="1">
    <citation type="submission" date="2018-11" db="EMBL/GenBank/DDBJ databases">
        <title>The draft genome sequence of Amphritea balenae JAMM 1525T.</title>
        <authorList>
            <person name="Fang Z."/>
            <person name="Zhang Y."/>
            <person name="Han X."/>
        </authorList>
    </citation>
    <scope>NUCLEOTIDE SEQUENCE [LARGE SCALE GENOMIC DNA]</scope>
    <source>
        <strain evidence="3 4">JAMM 1525</strain>
    </source>
</reference>
<keyword evidence="3" id="KW-0813">Transport</keyword>
<dbReference type="EMBL" id="RQXV01000014">
    <property type="protein sequence ID" value="RRC97039.1"/>
    <property type="molecule type" value="Genomic_DNA"/>
</dbReference>
<keyword evidence="1" id="KW-1133">Transmembrane helix</keyword>
<dbReference type="RefSeq" id="WP_124927749.1">
    <property type="nucleotide sequence ID" value="NZ_BMOH01000003.1"/>
</dbReference>
<dbReference type="InterPro" id="IPR013099">
    <property type="entry name" value="K_chnl_dom"/>
</dbReference>